<evidence type="ECO:0000259" key="11">
    <source>
        <dbReference type="PROSITE" id="PS50110"/>
    </source>
</evidence>
<gene>
    <name evidence="14" type="ORF">MMIC_P0161</name>
</gene>
<dbReference type="EC" id="2.7.13.3" evidence="2"/>
<organism evidence="14 15">
    <name type="scientific">Mariprofundus micogutta</name>
    <dbReference type="NCBI Taxonomy" id="1921010"/>
    <lineage>
        <taxon>Bacteria</taxon>
        <taxon>Pseudomonadati</taxon>
        <taxon>Pseudomonadota</taxon>
        <taxon>Candidatius Mariprofundia</taxon>
        <taxon>Mariprofundales</taxon>
        <taxon>Mariprofundaceae</taxon>
        <taxon>Mariprofundus</taxon>
    </lineage>
</organism>
<dbReference type="PRINTS" id="PR00344">
    <property type="entry name" value="BCTRLSENSOR"/>
</dbReference>
<dbReference type="AlphaFoldDB" id="A0A1L8CJZ3"/>
<dbReference type="SMART" id="SM00388">
    <property type="entry name" value="HisKA"/>
    <property type="match status" value="1"/>
</dbReference>
<keyword evidence="4 14" id="KW-0808">Transferase</keyword>
<evidence type="ECO:0000256" key="4">
    <source>
        <dbReference type="ARBA" id="ARBA00022679"/>
    </source>
</evidence>
<dbReference type="InterPro" id="IPR013656">
    <property type="entry name" value="PAS_4"/>
</dbReference>
<evidence type="ECO:0000259" key="13">
    <source>
        <dbReference type="PROSITE" id="PS50113"/>
    </source>
</evidence>
<dbReference type="Pfam" id="PF08448">
    <property type="entry name" value="PAS_4"/>
    <property type="match status" value="1"/>
</dbReference>
<accession>A0A1L8CJZ3</accession>
<protein>
    <recommendedName>
        <fullName evidence="2">histidine kinase</fullName>
        <ecNumber evidence="2">2.7.13.3</ecNumber>
    </recommendedName>
</protein>
<dbReference type="SUPFAM" id="SSF47384">
    <property type="entry name" value="Homodimeric domain of signal transducing histidine kinase"/>
    <property type="match status" value="1"/>
</dbReference>
<dbReference type="InterPro" id="IPR003661">
    <property type="entry name" value="HisK_dim/P_dom"/>
</dbReference>
<evidence type="ECO:0000256" key="9">
    <source>
        <dbReference type="PROSITE-ProRule" id="PRU00169"/>
    </source>
</evidence>
<proteinExistence type="predicted"/>
<dbReference type="PANTHER" id="PTHR43065">
    <property type="entry name" value="SENSOR HISTIDINE KINASE"/>
    <property type="match status" value="1"/>
</dbReference>
<feature type="domain" description="Histidine kinase" evidence="10">
    <location>
        <begin position="287"/>
        <end position="513"/>
    </location>
</feature>
<dbReference type="PROSITE" id="PS50113">
    <property type="entry name" value="PAC"/>
    <property type="match status" value="1"/>
</dbReference>
<dbReference type="EMBL" id="BDFD01000001">
    <property type="protein sequence ID" value="GAV19232.1"/>
    <property type="molecule type" value="Genomic_DNA"/>
</dbReference>
<feature type="domain" description="PAS" evidence="12">
    <location>
        <begin position="149"/>
        <end position="191"/>
    </location>
</feature>
<dbReference type="STRING" id="1921010.MMIC_P0161"/>
<evidence type="ECO:0000313" key="14">
    <source>
        <dbReference type="EMBL" id="GAV19232.1"/>
    </source>
</evidence>
<comment type="caution">
    <text evidence="14">The sequence shown here is derived from an EMBL/GenBank/DDBJ whole genome shotgun (WGS) entry which is preliminary data.</text>
</comment>
<keyword evidence="6 14" id="KW-0418">Kinase</keyword>
<evidence type="ECO:0000256" key="1">
    <source>
        <dbReference type="ARBA" id="ARBA00000085"/>
    </source>
</evidence>
<feature type="domain" description="PAC" evidence="13">
    <location>
        <begin position="222"/>
        <end position="274"/>
    </location>
</feature>
<dbReference type="SMART" id="SM00387">
    <property type="entry name" value="HATPase_c"/>
    <property type="match status" value="1"/>
</dbReference>
<dbReference type="SUPFAM" id="SSF55874">
    <property type="entry name" value="ATPase domain of HSP90 chaperone/DNA topoisomerase II/histidine kinase"/>
    <property type="match status" value="1"/>
</dbReference>
<dbReference type="PROSITE" id="PS50110">
    <property type="entry name" value="RESPONSE_REGULATORY"/>
    <property type="match status" value="1"/>
</dbReference>
<feature type="domain" description="PAS" evidence="12">
    <location>
        <begin position="10"/>
        <end position="73"/>
    </location>
</feature>
<dbReference type="InterPro" id="IPR000014">
    <property type="entry name" value="PAS"/>
</dbReference>
<dbReference type="InterPro" id="IPR035965">
    <property type="entry name" value="PAS-like_dom_sf"/>
</dbReference>
<dbReference type="InterPro" id="IPR003594">
    <property type="entry name" value="HATPase_dom"/>
</dbReference>
<evidence type="ECO:0000256" key="3">
    <source>
        <dbReference type="ARBA" id="ARBA00022553"/>
    </source>
</evidence>
<sequence length="649" mass="72763">MHHNANDFPLLDHVSSGVLAIDLAGNIVLWNKTLEQWYGENRESMLGKSIYDCFPLLKQEEIRTRINSIFQDQDGSTLTFGPDQLLFPCTLSDGKTRAQQVTVSLLTDHALALFSIEDQSNQYELVKNYKQVAKDLQTELEQKAALESRNARLISAIDQAGEAVVIINHSGDIEYVNKAFYQQTGWNKDEIDSISFYNGLFADRYESFKTHIDGVFTAGETWQGRQEITCKDGSSFTASISIAPITDQHGNVTHSVIIQEDISQQVIVDEKLRHSQKQEALITLVGGIAHDFNNLLAGLVGQAYLAAREVKAMPKTAERLKKIQMISQEASEIVKQLLTFARQGEHESKEFPLDAFIKEFSKLAQHTVPESIKWSFDFNQANYAFRGDANQLQQSLLNIVQNAVEACSDTAEAQISLILKPLQDDEDTFRFIKKYPVLRYGNFAHILIKDNGCGIMAENLSKVFDPFYSTKQLGSGLGLAIVMGCVRHHHGIIDVNSKQDEGTSVHLFLPMKAVKPEQDFSHPQGLTSAKILLVDDDTRVLEPTKELLESMGHDVELACDGQDACEKFESNPDSWDIVITDMVMPRMNGLDSAIRMRSSRPDIPIIFATGYDQSLVIENTRKMKNSVLIGKPFNPDELDQIILKMIKKS</sequence>
<evidence type="ECO:0000256" key="8">
    <source>
        <dbReference type="ARBA" id="ARBA00023012"/>
    </source>
</evidence>
<dbReference type="PROSITE" id="PS50109">
    <property type="entry name" value="HIS_KIN"/>
    <property type="match status" value="1"/>
</dbReference>
<dbReference type="InterPro" id="IPR005467">
    <property type="entry name" value="His_kinase_dom"/>
</dbReference>
<dbReference type="Pfam" id="PF00072">
    <property type="entry name" value="Response_reg"/>
    <property type="match status" value="1"/>
</dbReference>
<keyword evidence="15" id="KW-1185">Reference proteome</keyword>
<evidence type="ECO:0000259" key="12">
    <source>
        <dbReference type="PROSITE" id="PS50112"/>
    </source>
</evidence>
<keyword evidence="5" id="KW-0547">Nucleotide-binding</keyword>
<dbReference type="InterPro" id="IPR001789">
    <property type="entry name" value="Sig_transdc_resp-reg_receiver"/>
</dbReference>
<dbReference type="InterPro" id="IPR011006">
    <property type="entry name" value="CheY-like_superfamily"/>
</dbReference>
<dbReference type="SUPFAM" id="SSF52172">
    <property type="entry name" value="CheY-like"/>
    <property type="match status" value="1"/>
</dbReference>
<dbReference type="SMART" id="SM00086">
    <property type="entry name" value="PAC"/>
    <property type="match status" value="1"/>
</dbReference>
<dbReference type="Pfam" id="PF13426">
    <property type="entry name" value="PAS_9"/>
    <property type="match status" value="1"/>
</dbReference>
<feature type="modified residue" description="4-aspartylphosphate" evidence="9">
    <location>
        <position position="581"/>
    </location>
</feature>
<evidence type="ECO:0000256" key="2">
    <source>
        <dbReference type="ARBA" id="ARBA00012438"/>
    </source>
</evidence>
<evidence type="ECO:0000313" key="15">
    <source>
        <dbReference type="Proteomes" id="UP000231632"/>
    </source>
</evidence>
<dbReference type="CDD" id="cd00130">
    <property type="entry name" value="PAS"/>
    <property type="match status" value="2"/>
</dbReference>
<evidence type="ECO:0000256" key="5">
    <source>
        <dbReference type="ARBA" id="ARBA00022741"/>
    </source>
</evidence>
<evidence type="ECO:0000259" key="10">
    <source>
        <dbReference type="PROSITE" id="PS50109"/>
    </source>
</evidence>
<dbReference type="InterPro" id="IPR000700">
    <property type="entry name" value="PAS-assoc_C"/>
</dbReference>
<dbReference type="Gene3D" id="3.30.565.10">
    <property type="entry name" value="Histidine kinase-like ATPase, C-terminal domain"/>
    <property type="match status" value="1"/>
</dbReference>
<keyword evidence="8" id="KW-0902">Two-component regulatory system</keyword>
<dbReference type="SUPFAM" id="SSF55785">
    <property type="entry name" value="PYP-like sensor domain (PAS domain)"/>
    <property type="match status" value="2"/>
</dbReference>
<dbReference type="Gene3D" id="1.10.287.130">
    <property type="match status" value="1"/>
</dbReference>
<dbReference type="CDD" id="cd00082">
    <property type="entry name" value="HisKA"/>
    <property type="match status" value="1"/>
</dbReference>
<dbReference type="PANTHER" id="PTHR43065:SF46">
    <property type="entry name" value="C4-DICARBOXYLATE TRANSPORT SENSOR PROTEIN DCTB"/>
    <property type="match status" value="1"/>
</dbReference>
<dbReference type="Proteomes" id="UP000231632">
    <property type="component" value="Unassembled WGS sequence"/>
</dbReference>
<dbReference type="InterPro" id="IPR001610">
    <property type="entry name" value="PAC"/>
</dbReference>
<dbReference type="Gene3D" id="3.30.450.20">
    <property type="entry name" value="PAS domain"/>
    <property type="match status" value="2"/>
</dbReference>
<dbReference type="Pfam" id="PF02518">
    <property type="entry name" value="HATPase_c"/>
    <property type="match status" value="1"/>
</dbReference>
<dbReference type="Gene3D" id="3.40.50.2300">
    <property type="match status" value="1"/>
</dbReference>
<keyword evidence="7" id="KW-0067">ATP-binding</keyword>
<evidence type="ECO:0000256" key="6">
    <source>
        <dbReference type="ARBA" id="ARBA00022777"/>
    </source>
</evidence>
<dbReference type="GO" id="GO:0005524">
    <property type="term" value="F:ATP binding"/>
    <property type="evidence" value="ECO:0007669"/>
    <property type="project" value="UniProtKB-KW"/>
</dbReference>
<keyword evidence="3 9" id="KW-0597">Phosphoprotein</keyword>
<reference evidence="14 15" key="1">
    <citation type="journal article" date="2017" name="Arch. Microbiol.">
        <title>Mariprofundus micogutta sp. nov., a novel iron-oxidizing zetaproteobacterium isolated from a deep-sea hydrothermal field at the Bayonnaise knoll of the Izu-Ogasawara arc, and a description of Mariprofundales ord. nov. and Zetaproteobacteria classis nov.</title>
        <authorList>
            <person name="Makita H."/>
            <person name="Tanaka E."/>
            <person name="Mitsunobu S."/>
            <person name="Miyazaki M."/>
            <person name="Nunoura T."/>
            <person name="Uematsu K."/>
            <person name="Takaki Y."/>
            <person name="Nishi S."/>
            <person name="Shimamura S."/>
            <person name="Takai K."/>
        </authorList>
    </citation>
    <scope>NUCLEOTIDE SEQUENCE [LARGE SCALE GENOMIC DNA]</scope>
    <source>
        <strain evidence="14 15">ET2</strain>
    </source>
</reference>
<dbReference type="NCBIfam" id="TIGR00229">
    <property type="entry name" value="sensory_box"/>
    <property type="match status" value="2"/>
</dbReference>
<comment type="catalytic activity">
    <reaction evidence="1">
        <text>ATP + protein L-histidine = ADP + protein N-phospho-L-histidine.</text>
        <dbReference type="EC" id="2.7.13.3"/>
    </reaction>
</comment>
<evidence type="ECO:0000256" key="7">
    <source>
        <dbReference type="ARBA" id="ARBA00022840"/>
    </source>
</evidence>
<name>A0A1L8CJZ3_9PROT</name>
<dbReference type="SMART" id="SM00091">
    <property type="entry name" value="PAS"/>
    <property type="match status" value="2"/>
</dbReference>
<feature type="domain" description="Response regulatory" evidence="11">
    <location>
        <begin position="530"/>
        <end position="646"/>
    </location>
</feature>
<dbReference type="SMART" id="SM00448">
    <property type="entry name" value="REC"/>
    <property type="match status" value="1"/>
</dbReference>
<dbReference type="InterPro" id="IPR004358">
    <property type="entry name" value="Sig_transdc_His_kin-like_C"/>
</dbReference>
<dbReference type="PROSITE" id="PS50112">
    <property type="entry name" value="PAS"/>
    <property type="match status" value="2"/>
</dbReference>
<dbReference type="InterPro" id="IPR036097">
    <property type="entry name" value="HisK_dim/P_sf"/>
</dbReference>
<dbReference type="InterPro" id="IPR036890">
    <property type="entry name" value="HATPase_C_sf"/>
</dbReference>
<dbReference type="GO" id="GO:0000155">
    <property type="term" value="F:phosphorelay sensor kinase activity"/>
    <property type="evidence" value="ECO:0007669"/>
    <property type="project" value="InterPro"/>
</dbReference>